<evidence type="ECO:0000313" key="8">
    <source>
        <dbReference type="Proteomes" id="UP000025241"/>
    </source>
</evidence>
<dbReference type="PATRIC" id="fig|1301098.3.peg.1420"/>
<evidence type="ECO:0000313" key="7">
    <source>
        <dbReference type="EMBL" id="CDF82791.1"/>
    </source>
</evidence>
<keyword evidence="8" id="KW-1185">Reference proteome</keyword>
<dbReference type="GO" id="GO:0016020">
    <property type="term" value="C:membrane"/>
    <property type="evidence" value="ECO:0007669"/>
    <property type="project" value="UniProtKB-SubCell"/>
</dbReference>
<dbReference type="KEGG" id="pkc:PKB_1429"/>
<evidence type="ECO:0000256" key="1">
    <source>
        <dbReference type="ARBA" id="ARBA00004141"/>
    </source>
</evidence>
<dbReference type="STRING" id="1301098.PKB_1429"/>
<comment type="similarity">
    <text evidence="2">Belongs to the TMEM86 family.</text>
</comment>
<comment type="subcellular location">
    <subcellularLocation>
        <location evidence="1">Membrane</location>
        <topology evidence="1">Multi-pass membrane protein</topology>
    </subcellularLocation>
</comment>
<feature type="transmembrane region" description="Helical" evidence="6">
    <location>
        <begin position="157"/>
        <end position="176"/>
    </location>
</feature>
<reference evidence="7 8" key="1">
    <citation type="submission" date="2013-03" db="EMBL/GenBank/DDBJ databases">
        <authorList>
            <person name="Linke B."/>
        </authorList>
    </citation>
    <scope>NUCLEOTIDE SEQUENCE [LARGE SCALE GENOMIC DNA]</scope>
    <source>
        <strain evidence="7 8">B13</strain>
    </source>
</reference>
<protein>
    <submittedName>
        <fullName evidence="7">Hypothetical membrane protein</fullName>
    </submittedName>
</protein>
<sequence length="221" mass="23780">MRWLLPLAVLGSLAHLLGMALDLPWLRMLSKPLPILVLLLWVGAANPSAYRRWILLGLGLSLLGDILLEWPLNAFVPGLAAFLLAHVAYLVAYLGETRRLAPLALVCAALPGIGLFLLLDSHGLGELRLPIALYSLTISSMLWRALARLATPISPSAWLAASGALLFMLSDSMIGISRFLDAFDGSGYAIMITYWLGQLGIAASVSFGRRALPYSLSESAT</sequence>
<feature type="transmembrane region" description="Helical" evidence="6">
    <location>
        <begin position="131"/>
        <end position="150"/>
    </location>
</feature>
<evidence type="ECO:0000256" key="2">
    <source>
        <dbReference type="ARBA" id="ARBA00007375"/>
    </source>
</evidence>
<dbReference type="RefSeq" id="WP_043250258.1">
    <property type="nucleotide sequence ID" value="NZ_HG322950.1"/>
</dbReference>
<accession>A0A024HD45</accession>
<keyword evidence="5 6" id="KW-0472">Membrane</keyword>
<reference evidence="7 8" key="2">
    <citation type="submission" date="2014-05" db="EMBL/GenBank/DDBJ databases">
        <title>Genome sequence of the 3-chlorobenzoate degrading bacterium Pseudomonas knackmussii B13 shows multiple evidence for horizontal gene transfer.</title>
        <authorList>
            <person name="Miyazaki R."/>
            <person name="Bertelli C."/>
            <person name="Falquet L."/>
            <person name="Robinson-Rechavi M."/>
            <person name="Gharib W."/>
            <person name="Roy S."/>
            <person name="Van der Meer J.R."/>
        </authorList>
    </citation>
    <scope>NUCLEOTIDE SEQUENCE [LARGE SCALE GENOMIC DNA]</scope>
    <source>
        <strain evidence="7 8">B13</strain>
    </source>
</reference>
<organism evidence="7 8">
    <name type="scientific">Pseudomonas knackmussii (strain DSM 6978 / CCUG 54928 / LMG 23759 / B13)</name>
    <dbReference type="NCBI Taxonomy" id="1301098"/>
    <lineage>
        <taxon>Bacteria</taxon>
        <taxon>Pseudomonadati</taxon>
        <taxon>Pseudomonadota</taxon>
        <taxon>Gammaproteobacteria</taxon>
        <taxon>Pseudomonadales</taxon>
        <taxon>Pseudomonadaceae</taxon>
        <taxon>Pseudomonas</taxon>
    </lineage>
</organism>
<dbReference type="OrthoDB" id="8925650at2"/>
<feature type="transmembrane region" description="Helical" evidence="6">
    <location>
        <begin position="100"/>
        <end position="119"/>
    </location>
</feature>
<feature type="transmembrane region" description="Helical" evidence="6">
    <location>
        <begin position="188"/>
        <end position="207"/>
    </location>
</feature>
<dbReference type="InterPro" id="IPR012506">
    <property type="entry name" value="TMEM86B-like"/>
</dbReference>
<keyword evidence="4 6" id="KW-1133">Transmembrane helix</keyword>
<gene>
    <name evidence="7" type="ORF">PKB_1429</name>
</gene>
<evidence type="ECO:0000256" key="3">
    <source>
        <dbReference type="ARBA" id="ARBA00022692"/>
    </source>
</evidence>
<name>A0A024HD45_PSEKB</name>
<dbReference type="eggNOG" id="COG3714">
    <property type="taxonomic scope" value="Bacteria"/>
</dbReference>
<dbReference type="PANTHER" id="PTHR31885">
    <property type="entry name" value="GH04784P"/>
    <property type="match status" value="1"/>
</dbReference>
<dbReference type="HOGENOM" id="CLU_079086_0_2_6"/>
<evidence type="ECO:0000256" key="4">
    <source>
        <dbReference type="ARBA" id="ARBA00022989"/>
    </source>
</evidence>
<proteinExistence type="inferred from homology"/>
<dbReference type="AlphaFoldDB" id="A0A024HD45"/>
<keyword evidence="3 6" id="KW-0812">Transmembrane</keyword>
<feature type="transmembrane region" description="Helical" evidence="6">
    <location>
        <begin position="74"/>
        <end position="93"/>
    </location>
</feature>
<dbReference type="Proteomes" id="UP000025241">
    <property type="component" value="Chromosome I"/>
</dbReference>
<dbReference type="Pfam" id="PF07947">
    <property type="entry name" value="YhhN"/>
    <property type="match status" value="1"/>
</dbReference>
<dbReference type="PANTHER" id="PTHR31885:SF6">
    <property type="entry name" value="GH04784P"/>
    <property type="match status" value="1"/>
</dbReference>
<evidence type="ECO:0000256" key="6">
    <source>
        <dbReference type="SAM" id="Phobius"/>
    </source>
</evidence>
<dbReference type="EMBL" id="HG322950">
    <property type="protein sequence ID" value="CDF82791.1"/>
    <property type="molecule type" value="Genomic_DNA"/>
</dbReference>
<dbReference type="GO" id="GO:0016787">
    <property type="term" value="F:hydrolase activity"/>
    <property type="evidence" value="ECO:0007669"/>
    <property type="project" value="TreeGrafter"/>
</dbReference>
<evidence type="ECO:0000256" key="5">
    <source>
        <dbReference type="ARBA" id="ARBA00023136"/>
    </source>
</evidence>